<comment type="caution">
    <text evidence="1">The sequence shown here is derived from an EMBL/GenBank/DDBJ whole genome shotgun (WGS) entry which is preliminary data.</text>
</comment>
<keyword evidence="2" id="KW-1185">Reference proteome</keyword>
<accession>A0A7J0F2H3</accession>
<dbReference type="AlphaFoldDB" id="A0A7J0F2H3"/>
<protein>
    <submittedName>
        <fullName evidence="1">Uncharacterized protein</fullName>
    </submittedName>
</protein>
<sequence>MNPSPSQENQETEGDELGFRNCVVLKMKSSVEEGVVGELGSQFVSEKEKELKSFDVSFSGNCEFGESSSRLSTSCVTFDEIDSESCLKNKEEECLGSLEVGTVEIADSDGKGIVYGGLKGNDETRNCVLKIEVIDETAVTDTTACEVGIGIGKEKGLMSCDRNIHNNVMKQEIDGKRETRPRRRGKGVKKLLGTNGKENILTHMGEVQNGCGKRGEEAKRGYSRQVMEDLRFVNLEAQRKKWVEVYCGLGPIVSRGYDGMFDSNSQSEANSA</sequence>
<evidence type="ECO:0000313" key="1">
    <source>
        <dbReference type="EMBL" id="GFY92901.1"/>
    </source>
</evidence>
<gene>
    <name evidence="1" type="ORF">Acr_08g0012970</name>
</gene>
<name>A0A7J0F2H3_9ERIC</name>
<proteinExistence type="predicted"/>
<dbReference type="EMBL" id="BJWL01000008">
    <property type="protein sequence ID" value="GFY92901.1"/>
    <property type="molecule type" value="Genomic_DNA"/>
</dbReference>
<dbReference type="Proteomes" id="UP000585474">
    <property type="component" value="Unassembled WGS sequence"/>
</dbReference>
<evidence type="ECO:0000313" key="2">
    <source>
        <dbReference type="Proteomes" id="UP000585474"/>
    </source>
</evidence>
<dbReference type="OrthoDB" id="912987at2759"/>
<organism evidence="1 2">
    <name type="scientific">Actinidia rufa</name>
    <dbReference type="NCBI Taxonomy" id="165716"/>
    <lineage>
        <taxon>Eukaryota</taxon>
        <taxon>Viridiplantae</taxon>
        <taxon>Streptophyta</taxon>
        <taxon>Embryophyta</taxon>
        <taxon>Tracheophyta</taxon>
        <taxon>Spermatophyta</taxon>
        <taxon>Magnoliopsida</taxon>
        <taxon>eudicotyledons</taxon>
        <taxon>Gunneridae</taxon>
        <taxon>Pentapetalae</taxon>
        <taxon>asterids</taxon>
        <taxon>Ericales</taxon>
        <taxon>Actinidiaceae</taxon>
        <taxon>Actinidia</taxon>
    </lineage>
</organism>
<reference evidence="1 2" key="1">
    <citation type="submission" date="2019-07" db="EMBL/GenBank/DDBJ databases">
        <title>De Novo Assembly of kiwifruit Actinidia rufa.</title>
        <authorList>
            <person name="Sugita-Konishi S."/>
            <person name="Sato K."/>
            <person name="Mori E."/>
            <person name="Abe Y."/>
            <person name="Kisaki G."/>
            <person name="Hamano K."/>
            <person name="Suezawa K."/>
            <person name="Otani M."/>
            <person name="Fukuda T."/>
            <person name="Manabe T."/>
            <person name="Gomi K."/>
            <person name="Tabuchi M."/>
            <person name="Akimitsu K."/>
            <person name="Kataoka I."/>
        </authorList>
    </citation>
    <scope>NUCLEOTIDE SEQUENCE [LARGE SCALE GENOMIC DNA]</scope>
    <source>
        <strain evidence="2">cv. Fuchu</strain>
    </source>
</reference>